<dbReference type="Proteomes" id="UP000036367">
    <property type="component" value="Unassembled WGS sequence"/>
</dbReference>
<accession>A0A0J1B7P2</accession>
<gene>
    <name evidence="1" type="ORF">RISK_005654</name>
</gene>
<evidence type="ECO:0000313" key="2">
    <source>
        <dbReference type="Proteomes" id="UP000036367"/>
    </source>
</evidence>
<evidence type="ECO:0000313" key="1">
    <source>
        <dbReference type="EMBL" id="KLU02588.1"/>
    </source>
</evidence>
<sequence>MAFSGGQLLVGFEVAFWPSAEIVQIQRPSSDFTIYNCQFNFFN</sequence>
<dbReference type="AlphaFoldDB" id="A0A0J1B7P2"/>
<dbReference type="EMBL" id="LECT01000044">
    <property type="protein sequence ID" value="KLU02588.1"/>
    <property type="molecule type" value="Genomic_DNA"/>
</dbReference>
<organism evidence="1 2">
    <name type="scientific">Rhodopirellula islandica</name>
    <dbReference type="NCBI Taxonomy" id="595434"/>
    <lineage>
        <taxon>Bacteria</taxon>
        <taxon>Pseudomonadati</taxon>
        <taxon>Planctomycetota</taxon>
        <taxon>Planctomycetia</taxon>
        <taxon>Pirellulales</taxon>
        <taxon>Pirellulaceae</taxon>
        <taxon>Rhodopirellula</taxon>
    </lineage>
</organism>
<protein>
    <submittedName>
        <fullName evidence="1">Uncharacterized protein</fullName>
    </submittedName>
</protein>
<proteinExistence type="predicted"/>
<comment type="caution">
    <text evidence="1">The sequence shown here is derived from an EMBL/GenBank/DDBJ whole genome shotgun (WGS) entry which is preliminary data.</text>
</comment>
<dbReference type="PATRIC" id="fig|595434.4.peg.5369"/>
<reference evidence="1" key="1">
    <citation type="submission" date="2015-05" db="EMBL/GenBank/DDBJ databases">
        <title>Permanent draft genome of Rhodopirellula islandicus K833.</title>
        <authorList>
            <person name="Kizina J."/>
            <person name="Richter M."/>
            <person name="Glockner F.O."/>
            <person name="Harder J."/>
        </authorList>
    </citation>
    <scope>NUCLEOTIDE SEQUENCE [LARGE SCALE GENOMIC DNA]</scope>
    <source>
        <strain evidence="1">K833</strain>
    </source>
</reference>
<keyword evidence="2" id="KW-1185">Reference proteome</keyword>
<name>A0A0J1B7P2_RHOIS</name>